<sequence length="491" mass="52778">MRVRSLKRAYEVHYNYDRCIGCLRCVKICPVDALEARLKGPYSTPYPYHEERCTGCRECQDICPTNAIQIRPTEPEEFIRGIWTFDTIDDIRERASTGKALVSGTGTHRRFPTLDDLLIVPAQLSFTPRDVYREECITETVIGAKNPDVERPLALDVPIMIGAMSYGAISREAKIALAKATQIVHIPTNTGEGGLIPEEREEAYRLVVQYSTGRFGVSAEYLRASDMVEIKIGQGAKPGMGGHLLGEKVTADIAAIRGLPIGTDALSPAYHLDMTRPGDLAKHVEMIRDVVDYQVPIGIKLGPGRVKEDVILAAEAGADAIWVDGMEGGTGAAPIVVTEHAGIPTIACVSQAAAGLEEAGLRGRVSLIVGGGIRNGADIAKALALGADLVGISTPFLVTMGCSNCGQCAKGICRQGISTQDPALRARLNIEKSAIAAANYVNSITHELKNLTMLTGKNSVHDLDRDDLRALTMEAAMMTGVKMMGLEKTLP</sequence>
<evidence type="ECO:0000256" key="1">
    <source>
        <dbReference type="ARBA" id="ARBA00009716"/>
    </source>
</evidence>
<dbReference type="Pfam" id="PF12838">
    <property type="entry name" value="Fer4_7"/>
    <property type="match status" value="1"/>
</dbReference>
<keyword evidence="6" id="KW-0288">FMN</keyword>
<dbReference type="InterPro" id="IPR013785">
    <property type="entry name" value="Aldolase_TIM"/>
</dbReference>
<dbReference type="PIRSF" id="PIRSF500061">
    <property type="entry name" value="GOGAT_lg2_archl"/>
    <property type="match status" value="1"/>
</dbReference>
<evidence type="ECO:0000256" key="7">
    <source>
        <dbReference type="PIRSR" id="PIRSR006429-1"/>
    </source>
</evidence>
<dbReference type="SUPFAM" id="SSF54862">
    <property type="entry name" value="4Fe-4S ferredoxins"/>
    <property type="match status" value="1"/>
</dbReference>
<keyword evidence="3 6" id="KW-0560">Oxidoreductase</keyword>
<keyword evidence="6" id="KW-0521">NADP</keyword>
<name>A0A0M0BRQ1_9ARCH</name>
<gene>
    <name evidence="9" type="ORF">AC482_02000</name>
</gene>
<dbReference type="Gene3D" id="3.20.20.70">
    <property type="entry name" value="Aldolase class I"/>
    <property type="match status" value="1"/>
</dbReference>
<reference evidence="9 10" key="1">
    <citation type="submission" date="2015-06" db="EMBL/GenBank/DDBJ databases">
        <title>New insights into the roles of widespread benthic archaea in carbon and nitrogen cycling.</title>
        <authorList>
            <person name="Lazar C.S."/>
            <person name="Baker B.J."/>
            <person name="Seitz K.W."/>
            <person name="Hyde A.S."/>
            <person name="Dick G.J."/>
            <person name="Hinrichs K.-U."/>
            <person name="Teske A.P."/>
        </authorList>
    </citation>
    <scope>NUCLEOTIDE SEQUENCE [LARGE SCALE GENOMIC DNA]</scope>
    <source>
        <strain evidence="9">DG-45</strain>
    </source>
</reference>
<dbReference type="PROSITE" id="PS51379">
    <property type="entry name" value="4FE4S_FER_2"/>
    <property type="match status" value="2"/>
</dbReference>
<keyword evidence="7" id="KW-0004">4Fe-4S</keyword>
<keyword evidence="2 6" id="KW-0028">Amino-acid biosynthesis</keyword>
<dbReference type="EC" id="1.4.1.13" evidence="6"/>
<keyword evidence="7" id="KW-0479">Metal-binding</keyword>
<dbReference type="Pfam" id="PF01645">
    <property type="entry name" value="Glu_synthase"/>
    <property type="match status" value="1"/>
</dbReference>
<evidence type="ECO:0000256" key="2">
    <source>
        <dbReference type="ARBA" id="ARBA00022605"/>
    </source>
</evidence>
<feature type="binding site" evidence="7">
    <location>
        <position position="19"/>
    </location>
    <ligand>
        <name>[4Fe-4S] cluster</name>
        <dbReference type="ChEBI" id="CHEBI:49883"/>
        <label>1</label>
    </ligand>
</feature>
<keyword evidence="6" id="KW-0285">Flavoprotein</keyword>
<comment type="catalytic activity">
    <reaction evidence="5 6">
        <text>2 L-glutamate + NADP(+) = L-glutamine + 2-oxoglutarate + NADPH + H(+)</text>
        <dbReference type="Rhea" id="RHEA:15501"/>
        <dbReference type="ChEBI" id="CHEBI:15378"/>
        <dbReference type="ChEBI" id="CHEBI:16810"/>
        <dbReference type="ChEBI" id="CHEBI:29985"/>
        <dbReference type="ChEBI" id="CHEBI:57783"/>
        <dbReference type="ChEBI" id="CHEBI:58349"/>
        <dbReference type="ChEBI" id="CHEBI:58359"/>
        <dbReference type="EC" id="1.4.1.13"/>
    </reaction>
</comment>
<feature type="domain" description="4Fe-4S ferredoxin-type" evidence="8">
    <location>
        <begin position="10"/>
        <end position="39"/>
    </location>
</feature>
<comment type="similarity">
    <text evidence="1 6">Belongs to the glutamate synthase family.</text>
</comment>
<dbReference type="GO" id="GO:0051539">
    <property type="term" value="F:4 iron, 4 sulfur cluster binding"/>
    <property type="evidence" value="ECO:0007669"/>
    <property type="project" value="UniProtKB-KW"/>
</dbReference>
<proteinExistence type="inferred from homology"/>
<dbReference type="GO" id="GO:0004355">
    <property type="term" value="F:glutamate synthase (NADPH) activity"/>
    <property type="evidence" value="ECO:0007669"/>
    <property type="project" value="UniProtKB-EC"/>
</dbReference>
<feature type="binding site" evidence="7">
    <location>
        <position position="53"/>
    </location>
    <ligand>
        <name>[4Fe-4S] cluster</name>
        <dbReference type="ChEBI" id="CHEBI:49883"/>
        <label>2</label>
    </ligand>
</feature>
<dbReference type="SUPFAM" id="SSF51395">
    <property type="entry name" value="FMN-linked oxidoreductases"/>
    <property type="match status" value="1"/>
</dbReference>
<dbReference type="PANTHER" id="PTHR43819:SF1">
    <property type="entry name" value="ARCHAEAL-TYPE GLUTAMATE SYNTHASE [NADPH]"/>
    <property type="match status" value="1"/>
</dbReference>
<dbReference type="CDD" id="cd02808">
    <property type="entry name" value="GltS_FMN"/>
    <property type="match status" value="1"/>
</dbReference>
<dbReference type="InterPro" id="IPR017896">
    <property type="entry name" value="4Fe4S_Fe-S-bd"/>
</dbReference>
<organism evidence="9 10">
    <name type="scientific">miscellaneous Crenarchaeota group-15 archaeon DG-45</name>
    <dbReference type="NCBI Taxonomy" id="1685127"/>
    <lineage>
        <taxon>Archaea</taxon>
        <taxon>Candidatus Bathyarchaeota</taxon>
        <taxon>MCG-15</taxon>
    </lineage>
</organism>
<dbReference type="AlphaFoldDB" id="A0A0M0BRQ1"/>
<keyword evidence="7" id="KW-0411">Iron-sulfur</keyword>
<dbReference type="Gene3D" id="3.30.70.20">
    <property type="match status" value="1"/>
</dbReference>
<comment type="caution">
    <text evidence="9">The sequence shown here is derived from an EMBL/GenBank/DDBJ whole genome shotgun (WGS) entry which is preliminary data.</text>
</comment>
<accession>A0A0M0BRQ1</accession>
<dbReference type="GO" id="GO:0046872">
    <property type="term" value="F:metal ion binding"/>
    <property type="evidence" value="ECO:0007669"/>
    <property type="project" value="UniProtKB-KW"/>
</dbReference>
<feature type="binding site" evidence="7">
    <location>
        <position position="56"/>
    </location>
    <ligand>
        <name>[4Fe-4S] cluster</name>
        <dbReference type="ChEBI" id="CHEBI:49883"/>
        <label>2</label>
    </ligand>
</feature>
<dbReference type="GO" id="GO:0006537">
    <property type="term" value="P:glutamate biosynthetic process"/>
    <property type="evidence" value="ECO:0007669"/>
    <property type="project" value="UniProtKB-KW"/>
</dbReference>
<dbReference type="PIRSF" id="PIRSF006429">
    <property type="entry name" value="GOGAT_lg_2"/>
    <property type="match status" value="1"/>
</dbReference>
<dbReference type="InterPro" id="IPR002932">
    <property type="entry name" value="Glu_synthdom"/>
</dbReference>
<keyword evidence="7" id="KW-0408">Iron</keyword>
<evidence type="ECO:0000259" key="8">
    <source>
        <dbReference type="PROSITE" id="PS51379"/>
    </source>
</evidence>
<evidence type="ECO:0000256" key="4">
    <source>
        <dbReference type="ARBA" id="ARBA00023164"/>
    </source>
</evidence>
<dbReference type="InterPro" id="IPR024188">
    <property type="entry name" value="GltB"/>
</dbReference>
<feature type="binding site" evidence="7">
    <location>
        <position position="22"/>
    </location>
    <ligand>
        <name>[4Fe-4S] cluster</name>
        <dbReference type="ChEBI" id="CHEBI:49883"/>
        <label>1</label>
    </ligand>
</feature>
<dbReference type="PROSITE" id="PS00198">
    <property type="entry name" value="4FE4S_FER_1"/>
    <property type="match status" value="1"/>
</dbReference>
<evidence type="ECO:0000256" key="6">
    <source>
        <dbReference type="PIRNR" id="PIRNR006429"/>
    </source>
</evidence>
<protein>
    <recommendedName>
        <fullName evidence="6">Archaeal glutamate synthase [NADPH]</fullName>
        <ecNumber evidence="6">1.4.1.13</ecNumber>
    </recommendedName>
</protein>
<dbReference type="InterPro" id="IPR017900">
    <property type="entry name" value="4Fe4S_Fe_S_CS"/>
</dbReference>
<evidence type="ECO:0000313" key="9">
    <source>
        <dbReference type="EMBL" id="KON31104.1"/>
    </source>
</evidence>
<dbReference type="Proteomes" id="UP000037210">
    <property type="component" value="Unassembled WGS sequence"/>
</dbReference>
<feature type="binding site" evidence="7">
    <location>
        <position position="25"/>
    </location>
    <ligand>
        <name>[4Fe-4S] cluster</name>
        <dbReference type="ChEBI" id="CHEBI:49883"/>
        <label>1</label>
    </ligand>
</feature>
<dbReference type="InterPro" id="IPR043578">
    <property type="entry name" value="GltB_archl_type"/>
</dbReference>
<feature type="binding site" evidence="7">
    <location>
        <position position="29"/>
    </location>
    <ligand>
        <name>[4Fe-4S] cluster</name>
        <dbReference type="ChEBI" id="CHEBI:49883"/>
        <label>2</label>
    </ligand>
</feature>
<evidence type="ECO:0000313" key="10">
    <source>
        <dbReference type="Proteomes" id="UP000037210"/>
    </source>
</evidence>
<dbReference type="EMBL" id="LFWZ01000013">
    <property type="protein sequence ID" value="KON31104.1"/>
    <property type="molecule type" value="Genomic_DNA"/>
</dbReference>
<feature type="binding site" evidence="7">
    <location>
        <position position="63"/>
    </location>
    <ligand>
        <name>[4Fe-4S] cluster</name>
        <dbReference type="ChEBI" id="CHEBI:49883"/>
        <label>1</label>
    </ligand>
</feature>
<keyword evidence="4 6" id="KW-0314">Glutamate biosynthesis</keyword>
<feature type="binding site" evidence="7">
    <location>
        <position position="59"/>
    </location>
    <ligand>
        <name>[4Fe-4S] cluster</name>
        <dbReference type="ChEBI" id="CHEBI:49883"/>
        <label>2</label>
    </ligand>
</feature>
<evidence type="ECO:0000256" key="3">
    <source>
        <dbReference type="ARBA" id="ARBA00023002"/>
    </source>
</evidence>
<comment type="cofactor">
    <cofactor evidence="6">
        <name>FMN</name>
        <dbReference type="ChEBI" id="CHEBI:58210"/>
    </cofactor>
</comment>
<dbReference type="PANTHER" id="PTHR43819">
    <property type="entry name" value="ARCHAEAL-TYPE GLUTAMATE SYNTHASE [NADPH]"/>
    <property type="match status" value="1"/>
</dbReference>
<dbReference type="PATRIC" id="fig|1685127.3.peg.529"/>
<feature type="domain" description="4Fe-4S ferredoxin-type" evidence="8">
    <location>
        <begin position="44"/>
        <end position="73"/>
    </location>
</feature>
<evidence type="ECO:0000256" key="5">
    <source>
        <dbReference type="ARBA" id="ARBA00048151"/>
    </source>
</evidence>